<dbReference type="OrthoDB" id="5877028at2759"/>
<dbReference type="PANTHER" id="PTHR10921">
    <property type="entry name" value="NUCLEAR DISTRIBUTION PROTEIN NUDE HOMOLOG 1"/>
    <property type="match status" value="1"/>
</dbReference>
<organism evidence="4 5">
    <name type="scientific">Cryptococcus amylolentus CBS 6273</name>
    <dbReference type="NCBI Taxonomy" id="1296118"/>
    <lineage>
        <taxon>Eukaryota</taxon>
        <taxon>Fungi</taxon>
        <taxon>Dikarya</taxon>
        <taxon>Basidiomycota</taxon>
        <taxon>Agaricomycotina</taxon>
        <taxon>Tremellomycetes</taxon>
        <taxon>Tremellales</taxon>
        <taxon>Cryptococcaceae</taxon>
        <taxon>Cryptococcus</taxon>
    </lineage>
</organism>
<proteinExistence type="inferred from homology"/>
<reference evidence="4 5" key="1">
    <citation type="submission" date="2016-06" db="EMBL/GenBank/DDBJ databases">
        <title>Evolution of pathogenesis and genome organization in the Tremellales.</title>
        <authorList>
            <person name="Cuomo C."/>
            <person name="Litvintseva A."/>
            <person name="Heitman J."/>
            <person name="Chen Y."/>
            <person name="Sun S."/>
            <person name="Springer D."/>
            <person name="Dromer F."/>
            <person name="Young S."/>
            <person name="Zeng Q."/>
            <person name="Chapman S."/>
            <person name="Gujja S."/>
            <person name="Saif S."/>
            <person name="Birren B."/>
        </authorList>
    </citation>
    <scope>NUCLEOTIDE SEQUENCE [LARGE SCALE GENOMIC DNA]</scope>
    <source>
        <strain evidence="4 5">CBS 6273</strain>
    </source>
</reference>
<dbReference type="AlphaFoldDB" id="A0A1E3JFZ4"/>
<dbReference type="Gene3D" id="6.10.250.1080">
    <property type="match status" value="1"/>
</dbReference>
<evidence type="ECO:0000256" key="1">
    <source>
        <dbReference type="ARBA" id="ARBA00007429"/>
    </source>
</evidence>
<dbReference type="GO" id="GO:0005871">
    <property type="term" value="C:kinesin complex"/>
    <property type="evidence" value="ECO:0007669"/>
    <property type="project" value="TreeGrafter"/>
</dbReference>
<dbReference type="GO" id="GO:0007020">
    <property type="term" value="P:microtubule nucleation"/>
    <property type="evidence" value="ECO:0007669"/>
    <property type="project" value="TreeGrafter"/>
</dbReference>
<keyword evidence="2" id="KW-0175">Coiled coil</keyword>
<evidence type="ECO:0000313" key="4">
    <source>
        <dbReference type="EMBL" id="ODN99046.1"/>
    </source>
</evidence>
<dbReference type="GO" id="GO:0000776">
    <property type="term" value="C:kinetochore"/>
    <property type="evidence" value="ECO:0007669"/>
    <property type="project" value="TreeGrafter"/>
</dbReference>
<feature type="region of interest" description="Disordered" evidence="3">
    <location>
        <begin position="96"/>
        <end position="116"/>
    </location>
</feature>
<evidence type="ECO:0000313" key="5">
    <source>
        <dbReference type="Proteomes" id="UP000095149"/>
    </source>
</evidence>
<comment type="similarity">
    <text evidence="1">Belongs to the nudE family.</text>
</comment>
<dbReference type="GO" id="GO:0047496">
    <property type="term" value="P:vesicle transport along microtubule"/>
    <property type="evidence" value="ECO:0007669"/>
    <property type="project" value="TreeGrafter"/>
</dbReference>
<dbReference type="GO" id="GO:0051642">
    <property type="term" value="P:centrosome localization"/>
    <property type="evidence" value="ECO:0007669"/>
    <property type="project" value="TreeGrafter"/>
</dbReference>
<feature type="region of interest" description="Disordered" evidence="3">
    <location>
        <begin position="47"/>
        <end position="70"/>
    </location>
</feature>
<evidence type="ECO:0008006" key="6">
    <source>
        <dbReference type="Google" id="ProtNLM"/>
    </source>
</evidence>
<dbReference type="GO" id="GO:0007059">
    <property type="term" value="P:chromosome segregation"/>
    <property type="evidence" value="ECO:0007669"/>
    <property type="project" value="TreeGrafter"/>
</dbReference>
<feature type="region of interest" description="Disordered" evidence="3">
    <location>
        <begin position="1"/>
        <end position="24"/>
    </location>
</feature>
<dbReference type="Proteomes" id="UP000095149">
    <property type="component" value="Unassembled WGS sequence"/>
</dbReference>
<dbReference type="PANTHER" id="PTHR10921:SF1">
    <property type="entry name" value="NUCLEAR DISTRIBUTION PROTEIN NUDE HOMOLOG"/>
    <property type="match status" value="1"/>
</dbReference>
<evidence type="ECO:0000256" key="2">
    <source>
        <dbReference type="ARBA" id="ARBA00023054"/>
    </source>
</evidence>
<comment type="caution">
    <text evidence="4">The sequence shown here is derived from an EMBL/GenBank/DDBJ whole genome shotgun (WGS) entry which is preliminary data.</text>
</comment>
<feature type="compositionally biased region" description="Acidic residues" evidence="3">
    <location>
        <begin position="9"/>
        <end position="22"/>
    </location>
</feature>
<name>A0A1E3JFZ4_9TREE</name>
<dbReference type="GO" id="GO:0008017">
    <property type="term" value="F:microtubule binding"/>
    <property type="evidence" value="ECO:0007669"/>
    <property type="project" value="InterPro"/>
</dbReference>
<evidence type="ECO:0000256" key="3">
    <source>
        <dbReference type="SAM" id="MobiDB-lite"/>
    </source>
</evidence>
<accession>A0A1E3JFZ4</accession>
<feature type="compositionally biased region" description="Basic and acidic residues" evidence="3">
    <location>
        <begin position="107"/>
        <end position="116"/>
    </location>
</feature>
<dbReference type="GO" id="GO:0000132">
    <property type="term" value="P:establishment of mitotic spindle orientation"/>
    <property type="evidence" value="ECO:0007669"/>
    <property type="project" value="TreeGrafter"/>
</dbReference>
<dbReference type="SUPFAM" id="SSF58100">
    <property type="entry name" value="Bacterial hemolysins"/>
    <property type="match status" value="1"/>
</dbReference>
<dbReference type="InterPro" id="IPR033494">
    <property type="entry name" value="NUDE"/>
</dbReference>
<protein>
    <recommendedName>
        <fullName evidence="6">NUDE domain-containing protein</fullName>
    </recommendedName>
</protein>
<sequence>MPSTSSFGIDDEEDTQFDSPEDEIAHYRDKYRQAIEMLSDTRAELEEFQQSSKELEDEMEQELAANDKQQADLREKIKRLEQEKDEWKNKHIALQKMHSSTTSAMQREMDNLRSERDKTLVALRDLEMGNDELERNERHVDYLHVPTGADRS</sequence>
<dbReference type="EMBL" id="MEKH01000012">
    <property type="protein sequence ID" value="ODN99046.1"/>
    <property type="molecule type" value="Genomic_DNA"/>
</dbReference>
<gene>
    <name evidence="4" type="ORF">I350_07199</name>
</gene>